<sequence>MMVFEEIYNDIKNAFGQLWTFKERGKSLEIITPYTTTTQKFISVFLSYKDDEYIVSDGGWIDSGFYENAYNLEDDVYRKIAHHYFNAFGIKEIKGPSQKAYFYKKTITPIAVPSLVFDLSNFIAAMVSMSEIEFVEPEERETKEQFRRSANEYLQAVFPKEKMELGAYLDDKKQIRMHAVVKQSSSKLILINYITGSNPYFFNNSITKTNFLFELAEKSVVGRFVKKKISLIDNTAAGYVPTRIATFINHLLENTGSEKIDWSEREKLNELIT</sequence>
<name>A0A3P1BRT7_9BACT</name>
<accession>A0A3P1BRT7</accession>
<dbReference type="AlphaFoldDB" id="A0A3P1BRT7"/>
<evidence type="ECO:0008006" key="3">
    <source>
        <dbReference type="Google" id="ProtNLM"/>
    </source>
</evidence>
<evidence type="ECO:0000313" key="2">
    <source>
        <dbReference type="Proteomes" id="UP000271925"/>
    </source>
</evidence>
<dbReference type="Proteomes" id="UP000271925">
    <property type="component" value="Unassembled WGS sequence"/>
</dbReference>
<comment type="caution">
    <text evidence="1">The sequence shown here is derived from an EMBL/GenBank/DDBJ whole genome shotgun (WGS) entry which is preliminary data.</text>
</comment>
<organism evidence="1 2">
    <name type="scientific">Larkinella rosea</name>
    <dbReference type="NCBI Taxonomy" id="2025312"/>
    <lineage>
        <taxon>Bacteria</taxon>
        <taxon>Pseudomonadati</taxon>
        <taxon>Bacteroidota</taxon>
        <taxon>Cytophagia</taxon>
        <taxon>Cytophagales</taxon>
        <taxon>Spirosomataceae</taxon>
        <taxon>Larkinella</taxon>
    </lineage>
</organism>
<gene>
    <name evidence="1" type="ORF">EHT25_09590</name>
</gene>
<keyword evidence="2" id="KW-1185">Reference proteome</keyword>
<reference evidence="1 2" key="1">
    <citation type="submission" date="2018-11" db="EMBL/GenBank/DDBJ databases">
        <authorList>
            <person name="Zhou Z."/>
            <person name="Wang G."/>
        </authorList>
    </citation>
    <scope>NUCLEOTIDE SEQUENCE [LARGE SCALE GENOMIC DNA]</scope>
    <source>
        <strain evidence="1 2">KCTC52004</strain>
    </source>
</reference>
<evidence type="ECO:0000313" key="1">
    <source>
        <dbReference type="EMBL" id="RRB03782.1"/>
    </source>
</evidence>
<proteinExistence type="predicted"/>
<dbReference type="OrthoDB" id="930585at2"/>
<protein>
    <recommendedName>
        <fullName evidence="3">DUF1828 domain-containing protein</fullName>
    </recommendedName>
</protein>
<dbReference type="EMBL" id="RQJO01000008">
    <property type="protein sequence ID" value="RRB03782.1"/>
    <property type="molecule type" value="Genomic_DNA"/>
</dbReference>